<gene>
    <name evidence="1" type="ORF">JIG36_45325</name>
</gene>
<sequence length="85" mass="8704">MTIAVTEGSASMNPLHFEWVGDNGITADSISGAFSGCAKNNLSSANGVRAGQKRAGQIVFDVPSAKGAVEFSPDAFGSAEASWRP</sequence>
<dbReference type="EMBL" id="JAENHP010000028">
    <property type="protein sequence ID" value="MBM2622746.1"/>
    <property type="molecule type" value="Genomic_DNA"/>
</dbReference>
<evidence type="ECO:0000313" key="2">
    <source>
        <dbReference type="Proteomes" id="UP000632138"/>
    </source>
</evidence>
<proteinExistence type="predicted"/>
<evidence type="ECO:0008006" key="3">
    <source>
        <dbReference type="Google" id="ProtNLM"/>
    </source>
</evidence>
<keyword evidence="2" id="KW-1185">Reference proteome</keyword>
<dbReference type="RefSeq" id="WP_203383098.1">
    <property type="nucleotide sequence ID" value="NZ_JAENHP010000028.1"/>
</dbReference>
<reference evidence="1 2" key="1">
    <citation type="submission" date="2021-01" db="EMBL/GenBank/DDBJ databases">
        <title>Actinoplanes sp. nov. LDG1-06 isolated from lichen.</title>
        <authorList>
            <person name="Saeng-In P."/>
            <person name="Phongsopitanun W."/>
            <person name="Kanchanasin P."/>
            <person name="Yuki M."/>
            <person name="Kudo T."/>
            <person name="Ohkuma M."/>
            <person name="Tanasupawat S."/>
        </authorList>
    </citation>
    <scope>NUCLEOTIDE SEQUENCE [LARGE SCALE GENOMIC DNA]</scope>
    <source>
        <strain evidence="1 2">LDG1-06</strain>
    </source>
</reference>
<accession>A0ABS2AU60</accession>
<dbReference type="Proteomes" id="UP000632138">
    <property type="component" value="Unassembled WGS sequence"/>
</dbReference>
<name>A0ABS2AU60_9ACTN</name>
<comment type="caution">
    <text evidence="1">The sequence shown here is derived from an EMBL/GenBank/DDBJ whole genome shotgun (WGS) entry which is preliminary data.</text>
</comment>
<organism evidence="1 2">
    <name type="scientific">Paractinoplanes ovalisporus</name>
    <dbReference type="NCBI Taxonomy" id="2810368"/>
    <lineage>
        <taxon>Bacteria</taxon>
        <taxon>Bacillati</taxon>
        <taxon>Actinomycetota</taxon>
        <taxon>Actinomycetes</taxon>
        <taxon>Micromonosporales</taxon>
        <taxon>Micromonosporaceae</taxon>
        <taxon>Paractinoplanes</taxon>
    </lineage>
</organism>
<protein>
    <recommendedName>
        <fullName evidence="3">DUF4352 domain-containing protein</fullName>
    </recommendedName>
</protein>
<evidence type="ECO:0000313" key="1">
    <source>
        <dbReference type="EMBL" id="MBM2622746.1"/>
    </source>
</evidence>